<feature type="non-terminal residue" evidence="2">
    <location>
        <position position="168"/>
    </location>
</feature>
<dbReference type="EMBL" id="JAACNO010000735">
    <property type="protein sequence ID" value="KAF4145355.1"/>
    <property type="molecule type" value="Genomic_DNA"/>
</dbReference>
<evidence type="ECO:0000313" key="3">
    <source>
        <dbReference type="Proteomes" id="UP000704712"/>
    </source>
</evidence>
<accession>A0A8S9UWD1</accession>
<feature type="region of interest" description="Disordered" evidence="1">
    <location>
        <begin position="142"/>
        <end position="168"/>
    </location>
</feature>
<name>A0A8S9UWD1_PHYIN</name>
<evidence type="ECO:0000313" key="2">
    <source>
        <dbReference type="EMBL" id="KAF4145355.1"/>
    </source>
</evidence>
<feature type="non-terminal residue" evidence="2">
    <location>
        <position position="1"/>
    </location>
</feature>
<proteinExistence type="predicted"/>
<comment type="caution">
    <text evidence="2">The sequence shown here is derived from an EMBL/GenBank/DDBJ whole genome shotgun (WGS) entry which is preliminary data.</text>
</comment>
<reference evidence="2" key="1">
    <citation type="submission" date="2020-03" db="EMBL/GenBank/DDBJ databases">
        <title>Hybrid Assembly of Korean Phytophthora infestans isolates.</title>
        <authorList>
            <person name="Prokchorchik M."/>
            <person name="Lee Y."/>
            <person name="Seo J."/>
            <person name="Cho J.-H."/>
            <person name="Park Y.-E."/>
            <person name="Jang D.-C."/>
            <person name="Im J.-S."/>
            <person name="Choi J.-G."/>
            <person name="Park H.-J."/>
            <person name="Lee G.-B."/>
            <person name="Lee Y.-G."/>
            <person name="Hong S.-Y."/>
            <person name="Cho K."/>
            <person name="Sohn K.H."/>
        </authorList>
    </citation>
    <scope>NUCLEOTIDE SEQUENCE</scope>
    <source>
        <strain evidence="2">KR_2_A2</strain>
    </source>
</reference>
<dbReference type="Proteomes" id="UP000704712">
    <property type="component" value="Unassembled WGS sequence"/>
</dbReference>
<protein>
    <submittedName>
        <fullName evidence="2">Uncharacterized protein</fullName>
    </submittedName>
</protein>
<sequence length="168" mass="19126">KKKQRSYKIREKWDTVRRMQEVGVQEVARELLCARCTAHGWWQQADKLMSFIGHVTSKTMKGRDVRNCCPTSLPSMKDKRRNKLMPEATMKSTGYLEETRAGLVCEFFRTYGANGSSEILNVDENANSFGMPGTSRIWAGRGRRDAARQANTSRKEGRMTAVLTSRAE</sequence>
<dbReference type="AlphaFoldDB" id="A0A8S9UWD1"/>
<gene>
    <name evidence="2" type="ORF">GN958_ATG05385</name>
</gene>
<feature type="compositionally biased region" description="Basic and acidic residues" evidence="1">
    <location>
        <begin position="142"/>
        <end position="158"/>
    </location>
</feature>
<organism evidence="2 3">
    <name type="scientific">Phytophthora infestans</name>
    <name type="common">Potato late blight agent</name>
    <name type="synonym">Botrytis infestans</name>
    <dbReference type="NCBI Taxonomy" id="4787"/>
    <lineage>
        <taxon>Eukaryota</taxon>
        <taxon>Sar</taxon>
        <taxon>Stramenopiles</taxon>
        <taxon>Oomycota</taxon>
        <taxon>Peronosporomycetes</taxon>
        <taxon>Peronosporales</taxon>
        <taxon>Peronosporaceae</taxon>
        <taxon>Phytophthora</taxon>
    </lineage>
</organism>
<evidence type="ECO:0000256" key="1">
    <source>
        <dbReference type="SAM" id="MobiDB-lite"/>
    </source>
</evidence>